<dbReference type="Gene3D" id="3.90.1150.200">
    <property type="match status" value="1"/>
</dbReference>
<accession>A0A419VWJ5</accession>
<name>A0A419VWJ5_9BACT</name>
<dbReference type="SUPFAM" id="SSF159888">
    <property type="entry name" value="YdhG-like"/>
    <property type="match status" value="1"/>
</dbReference>
<protein>
    <submittedName>
        <fullName evidence="2">Uncharacterized protein YdeI (YjbR/CyaY-like superfamily)</fullName>
    </submittedName>
</protein>
<dbReference type="AlphaFoldDB" id="A0A419VWJ5"/>
<dbReference type="RefSeq" id="WP_120275215.1">
    <property type="nucleotide sequence ID" value="NZ_RAPN01000004.1"/>
</dbReference>
<dbReference type="EMBL" id="RAPN01000004">
    <property type="protein sequence ID" value="RKD86525.1"/>
    <property type="molecule type" value="Genomic_DNA"/>
</dbReference>
<proteinExistence type="predicted"/>
<dbReference type="InterPro" id="IPR016786">
    <property type="entry name" value="YdeI_bac"/>
</dbReference>
<feature type="domain" description="YdhG-like" evidence="1">
    <location>
        <begin position="29"/>
        <end position="131"/>
    </location>
</feature>
<comment type="caution">
    <text evidence="2">The sequence shown here is derived from an EMBL/GenBank/DDBJ whole genome shotgun (WGS) entry which is preliminary data.</text>
</comment>
<evidence type="ECO:0000313" key="3">
    <source>
        <dbReference type="Proteomes" id="UP000283387"/>
    </source>
</evidence>
<dbReference type="Pfam" id="PF08818">
    <property type="entry name" value="DUF1801"/>
    <property type="match status" value="1"/>
</dbReference>
<dbReference type="Pfam" id="PF13376">
    <property type="entry name" value="OmdA"/>
    <property type="match status" value="1"/>
</dbReference>
<dbReference type="PIRSF" id="PIRSF021308">
    <property type="entry name" value="UCP021308"/>
    <property type="match status" value="1"/>
</dbReference>
<gene>
    <name evidence="2" type="ORF">BC643_4223</name>
</gene>
<organism evidence="2 3">
    <name type="scientific">Mangrovibacterium diazotrophicum</name>
    <dbReference type="NCBI Taxonomy" id="1261403"/>
    <lineage>
        <taxon>Bacteria</taxon>
        <taxon>Pseudomonadati</taxon>
        <taxon>Bacteroidota</taxon>
        <taxon>Bacteroidia</taxon>
        <taxon>Marinilabiliales</taxon>
        <taxon>Prolixibacteraceae</taxon>
        <taxon>Mangrovibacterium</taxon>
    </lineage>
</organism>
<dbReference type="InterPro" id="IPR014922">
    <property type="entry name" value="YdhG-like"/>
</dbReference>
<reference evidence="2 3" key="1">
    <citation type="submission" date="2018-09" db="EMBL/GenBank/DDBJ databases">
        <title>Genomic Encyclopedia of Archaeal and Bacterial Type Strains, Phase II (KMG-II): from individual species to whole genera.</title>
        <authorList>
            <person name="Goeker M."/>
        </authorList>
    </citation>
    <scope>NUCLEOTIDE SEQUENCE [LARGE SCALE GENOMIC DNA]</scope>
    <source>
        <strain evidence="2 3">DSM 27148</strain>
    </source>
</reference>
<dbReference type="Proteomes" id="UP000283387">
    <property type="component" value="Unassembled WGS sequence"/>
</dbReference>
<sequence>MNPKIDTYLVEGCGRCPLYRTPDCKVHRWQEELKQLRRIVLSCGLTEELKWGMPCYTGVNGKGQPKNIVMVTAFKENCVLSFFKGSLLQDPVGLLKSPGENSQSVRMARFTNVADVLRLESKLKAYIFEAIEIEKAGKEIEKKKISEFEVVEEFQQKLDENPDLKMAFETLTPGRQRGYLLHFSQPKQAKTRESRIEKCIPMIFSGKGLNDR</sequence>
<evidence type="ECO:0000313" key="2">
    <source>
        <dbReference type="EMBL" id="RKD86525.1"/>
    </source>
</evidence>
<dbReference type="OrthoDB" id="9800461at2"/>
<evidence type="ECO:0000259" key="1">
    <source>
        <dbReference type="Pfam" id="PF08818"/>
    </source>
</evidence>
<keyword evidence="3" id="KW-1185">Reference proteome</keyword>